<dbReference type="AlphaFoldDB" id="A0AAW2Z9E2"/>
<dbReference type="Proteomes" id="UP001431209">
    <property type="component" value="Unassembled WGS sequence"/>
</dbReference>
<organism evidence="2 3">
    <name type="scientific">Acrasis kona</name>
    <dbReference type="NCBI Taxonomy" id="1008807"/>
    <lineage>
        <taxon>Eukaryota</taxon>
        <taxon>Discoba</taxon>
        <taxon>Heterolobosea</taxon>
        <taxon>Tetramitia</taxon>
        <taxon>Eutetramitia</taxon>
        <taxon>Acrasidae</taxon>
        <taxon>Acrasis</taxon>
    </lineage>
</organism>
<feature type="region of interest" description="Disordered" evidence="1">
    <location>
        <begin position="443"/>
        <end position="469"/>
    </location>
</feature>
<dbReference type="InterPro" id="IPR011990">
    <property type="entry name" value="TPR-like_helical_dom_sf"/>
</dbReference>
<reference evidence="2 3" key="1">
    <citation type="submission" date="2024-03" db="EMBL/GenBank/DDBJ databases">
        <title>The Acrasis kona genome and developmental transcriptomes reveal deep origins of eukaryotic multicellular pathways.</title>
        <authorList>
            <person name="Sheikh S."/>
            <person name="Fu C.-J."/>
            <person name="Brown M.W."/>
            <person name="Baldauf S.L."/>
        </authorList>
    </citation>
    <scope>NUCLEOTIDE SEQUENCE [LARGE SCALE GENOMIC DNA]</scope>
    <source>
        <strain evidence="2 3">ATCC MYA-3509</strain>
    </source>
</reference>
<dbReference type="Gene3D" id="1.25.40.10">
    <property type="entry name" value="Tetratricopeptide repeat domain"/>
    <property type="match status" value="1"/>
</dbReference>
<gene>
    <name evidence="2" type="ORF">AKO1_012279</name>
</gene>
<evidence type="ECO:0000313" key="3">
    <source>
        <dbReference type="Proteomes" id="UP001431209"/>
    </source>
</evidence>
<sequence>MPEYNSPGTRILQSRINAEYDKRVPDKMVSLLREAMGAFGFYNSYRHSLKISELEKNELRSTILGQMLEITLLGRSSYWHVLAEQLISTEKQDAITNQHMIEILRTCVYNNTNFKFPLSIFEKLTSTMELKPTAETFALFLELMHKNNCAKIDQVQMLLKKMRDEYKLEPTTSVYISLLQIMSQSGDYKAFPLFAVLMKRDISHQQLEVMFDSLMRSCVENKLQLQYSFRVFERIASHQYVKLTDERIALFVKCCLINNKPNIAKSLLNTILFDQLETNEWDPSLRKSNTLIASFLEVMNHEKLHRITPEAYRLLCNVIHDKKNVMTVPILEQLLEAYTQSEQYESAFDLFKTYKKMCEKYNSIDHFDSRILKKAFVLFQRKRDSYHAVQLFTQACNNRTLTMDMEALDELLKVFIETKEYVMGYKFYFELSKSQNEMKEANLSGVPKPERISQQQVTADDRDTRPKRKQKMIVTAPPKIKLEASTVTGLDNIRETVHKLGQLAKVEDSLYIHRSQSSGI</sequence>
<comment type="caution">
    <text evidence="2">The sequence shown here is derived from an EMBL/GenBank/DDBJ whole genome shotgun (WGS) entry which is preliminary data.</text>
</comment>
<name>A0AAW2Z9E2_9EUKA</name>
<evidence type="ECO:0000313" key="2">
    <source>
        <dbReference type="EMBL" id="KAL0486024.1"/>
    </source>
</evidence>
<accession>A0AAW2Z9E2</accession>
<keyword evidence="3" id="KW-1185">Reference proteome</keyword>
<protein>
    <submittedName>
        <fullName evidence="2">Pentatricopeptide repeat-containing protein</fullName>
    </submittedName>
</protein>
<proteinExistence type="predicted"/>
<dbReference type="EMBL" id="JAOPGA020001197">
    <property type="protein sequence ID" value="KAL0486024.1"/>
    <property type="molecule type" value="Genomic_DNA"/>
</dbReference>
<evidence type="ECO:0000256" key="1">
    <source>
        <dbReference type="SAM" id="MobiDB-lite"/>
    </source>
</evidence>